<sequence>MKGREKIIAATEVERRGAQRVEPEGSGQRKAASSERRRGEKREACSEKLFARGAREGRVSRQEPGSPRKRDASSQTEGDRWQDITEGCLPQGGESREEGEVGLRGTKNRKCGRGGGGRRKARSLCNQQRAVVWMVERQRRRGAVGKRDGGKEFGSDWEFWFGFGPEKRRGERRERRASEREVGTDGPTDGES</sequence>
<accession>A0A2T3B3X0</accession>
<dbReference type="GeneID" id="36572944"/>
<proteinExistence type="predicted"/>
<feature type="compositionally biased region" description="Basic and acidic residues" evidence="1">
    <location>
        <begin position="165"/>
        <end position="183"/>
    </location>
</feature>
<dbReference type="Proteomes" id="UP000241818">
    <property type="component" value="Unassembled WGS sequence"/>
</dbReference>
<protein>
    <submittedName>
        <fullName evidence="2">Uncharacterized protein</fullName>
    </submittedName>
</protein>
<dbReference type="InParanoid" id="A0A2T3B3X0"/>
<organism evidence="2 3">
    <name type="scientific">Amorphotheca resinae ATCC 22711</name>
    <dbReference type="NCBI Taxonomy" id="857342"/>
    <lineage>
        <taxon>Eukaryota</taxon>
        <taxon>Fungi</taxon>
        <taxon>Dikarya</taxon>
        <taxon>Ascomycota</taxon>
        <taxon>Pezizomycotina</taxon>
        <taxon>Leotiomycetes</taxon>
        <taxon>Helotiales</taxon>
        <taxon>Amorphothecaceae</taxon>
        <taxon>Amorphotheca</taxon>
    </lineage>
</organism>
<feature type="region of interest" description="Disordered" evidence="1">
    <location>
        <begin position="1"/>
        <end position="124"/>
    </location>
</feature>
<gene>
    <name evidence="2" type="ORF">M430DRAFT_232678</name>
</gene>
<evidence type="ECO:0000313" key="3">
    <source>
        <dbReference type="Proteomes" id="UP000241818"/>
    </source>
</evidence>
<feature type="compositionally biased region" description="Basic residues" evidence="1">
    <location>
        <begin position="106"/>
        <end position="122"/>
    </location>
</feature>
<evidence type="ECO:0000256" key="1">
    <source>
        <dbReference type="SAM" id="MobiDB-lite"/>
    </source>
</evidence>
<feature type="region of interest" description="Disordered" evidence="1">
    <location>
        <begin position="155"/>
        <end position="192"/>
    </location>
</feature>
<dbReference type="AlphaFoldDB" id="A0A2T3B3X0"/>
<feature type="compositionally biased region" description="Basic and acidic residues" evidence="1">
    <location>
        <begin position="1"/>
        <end position="23"/>
    </location>
</feature>
<keyword evidence="3" id="KW-1185">Reference proteome</keyword>
<dbReference type="EMBL" id="KZ679010">
    <property type="protein sequence ID" value="PSS20342.1"/>
    <property type="molecule type" value="Genomic_DNA"/>
</dbReference>
<name>A0A2T3B3X0_AMORE</name>
<feature type="compositionally biased region" description="Basic and acidic residues" evidence="1">
    <location>
        <begin position="32"/>
        <end position="83"/>
    </location>
</feature>
<dbReference type="RefSeq" id="XP_024721612.1">
    <property type="nucleotide sequence ID" value="XM_024864863.1"/>
</dbReference>
<reference evidence="2 3" key="1">
    <citation type="journal article" date="2018" name="New Phytol.">
        <title>Comparative genomics and transcriptomics depict ericoid mycorrhizal fungi as versatile saprotrophs and plant mutualists.</title>
        <authorList>
            <person name="Martino E."/>
            <person name="Morin E."/>
            <person name="Grelet G.A."/>
            <person name="Kuo A."/>
            <person name="Kohler A."/>
            <person name="Daghino S."/>
            <person name="Barry K.W."/>
            <person name="Cichocki N."/>
            <person name="Clum A."/>
            <person name="Dockter R.B."/>
            <person name="Hainaut M."/>
            <person name="Kuo R.C."/>
            <person name="LaButti K."/>
            <person name="Lindahl B.D."/>
            <person name="Lindquist E.A."/>
            <person name="Lipzen A."/>
            <person name="Khouja H.R."/>
            <person name="Magnuson J."/>
            <person name="Murat C."/>
            <person name="Ohm R.A."/>
            <person name="Singer S.W."/>
            <person name="Spatafora J.W."/>
            <person name="Wang M."/>
            <person name="Veneault-Fourrey C."/>
            <person name="Henrissat B."/>
            <person name="Grigoriev I.V."/>
            <person name="Martin F.M."/>
            <person name="Perotto S."/>
        </authorList>
    </citation>
    <scope>NUCLEOTIDE SEQUENCE [LARGE SCALE GENOMIC DNA]</scope>
    <source>
        <strain evidence="2 3">ATCC 22711</strain>
    </source>
</reference>
<evidence type="ECO:0000313" key="2">
    <source>
        <dbReference type="EMBL" id="PSS20342.1"/>
    </source>
</evidence>